<reference evidence="2" key="1">
    <citation type="journal article" date="2021" name="PeerJ">
        <title>Extensive microbial diversity within the chicken gut microbiome revealed by metagenomics and culture.</title>
        <authorList>
            <person name="Gilroy R."/>
            <person name="Ravi A."/>
            <person name="Getino M."/>
            <person name="Pursley I."/>
            <person name="Horton D.L."/>
            <person name="Alikhan N.F."/>
            <person name="Baker D."/>
            <person name="Gharbi K."/>
            <person name="Hall N."/>
            <person name="Watson M."/>
            <person name="Adriaenssens E.M."/>
            <person name="Foster-Nyarko E."/>
            <person name="Jarju S."/>
            <person name="Secka A."/>
            <person name="Antonio M."/>
            <person name="Oren A."/>
            <person name="Chaudhuri R.R."/>
            <person name="La Ragione R."/>
            <person name="Hildebrand F."/>
            <person name="Pallen M.J."/>
        </authorList>
    </citation>
    <scope>NUCLEOTIDE SEQUENCE</scope>
    <source>
        <strain evidence="2">F6-686</strain>
    </source>
</reference>
<gene>
    <name evidence="2" type="ORF">H9806_08930</name>
</gene>
<dbReference type="Gene3D" id="3.40.50.10140">
    <property type="entry name" value="Toll/interleukin-1 receptor homology (TIR) domain"/>
    <property type="match status" value="1"/>
</dbReference>
<dbReference type="Pfam" id="PF08937">
    <property type="entry name" value="ThsB_TIR"/>
    <property type="match status" value="1"/>
</dbReference>
<name>A0A9E2NW86_9LACO</name>
<reference evidence="2" key="2">
    <citation type="submission" date="2021-04" db="EMBL/GenBank/DDBJ databases">
        <authorList>
            <person name="Gilroy R."/>
        </authorList>
    </citation>
    <scope>NUCLEOTIDE SEQUENCE</scope>
    <source>
        <strain evidence="2">F6-686</strain>
    </source>
</reference>
<evidence type="ECO:0000259" key="1">
    <source>
        <dbReference type="Pfam" id="PF08937"/>
    </source>
</evidence>
<organism evidence="2 3">
    <name type="scientific">Candidatus Lactobacillus pullistercoris</name>
    <dbReference type="NCBI Taxonomy" id="2838636"/>
    <lineage>
        <taxon>Bacteria</taxon>
        <taxon>Bacillati</taxon>
        <taxon>Bacillota</taxon>
        <taxon>Bacilli</taxon>
        <taxon>Lactobacillales</taxon>
        <taxon>Lactobacillaceae</taxon>
        <taxon>Lactobacillus</taxon>
    </lineage>
</organism>
<protein>
    <submittedName>
        <fullName evidence="2">TIR domain-containing protein</fullName>
    </submittedName>
</protein>
<sequence>MARKTFISYKYSEAREIRDRIISSLGDDATYYRGERATSPDLTDFTTSTIKNNLKNKIYDTSVLILVISPHMNQSKWISWEVEYALKDQKRGNKYSHSNGIIGVVKNDYFGDSTWFTGRDCLSQNVYLPDIVTRNRINRLNTYSESRYHLNDTTWINQNSYIPIVTENTFLRNPKQYIEDAFERSQRLYEYDICKISNKDRLQRSII</sequence>
<dbReference type="InterPro" id="IPR035897">
    <property type="entry name" value="Toll_tir_struct_dom_sf"/>
</dbReference>
<dbReference type="EMBL" id="JAHLFT010000118">
    <property type="protein sequence ID" value="MBU3829219.1"/>
    <property type="molecule type" value="Genomic_DNA"/>
</dbReference>
<accession>A0A9E2NW86</accession>
<proteinExistence type="predicted"/>
<dbReference type="AlphaFoldDB" id="A0A9E2NW86"/>
<evidence type="ECO:0000313" key="2">
    <source>
        <dbReference type="EMBL" id="MBU3829219.1"/>
    </source>
</evidence>
<comment type="caution">
    <text evidence="2">The sequence shown here is derived from an EMBL/GenBank/DDBJ whole genome shotgun (WGS) entry which is preliminary data.</text>
</comment>
<dbReference type="InterPro" id="IPR015032">
    <property type="entry name" value="ThsB__TIR-like_domain"/>
</dbReference>
<dbReference type="SUPFAM" id="SSF52200">
    <property type="entry name" value="Toll/Interleukin receptor TIR domain"/>
    <property type="match status" value="1"/>
</dbReference>
<feature type="domain" description="Thoeris protein ThsB TIR-like" evidence="1">
    <location>
        <begin position="6"/>
        <end position="91"/>
    </location>
</feature>
<evidence type="ECO:0000313" key="3">
    <source>
        <dbReference type="Proteomes" id="UP000823844"/>
    </source>
</evidence>
<dbReference type="Proteomes" id="UP000823844">
    <property type="component" value="Unassembled WGS sequence"/>
</dbReference>